<accession>A0AA46I6C8</accession>
<dbReference type="EMBL" id="SOBG01000001">
    <property type="protein sequence ID" value="TDT72325.1"/>
    <property type="molecule type" value="Genomic_DNA"/>
</dbReference>
<evidence type="ECO:0000313" key="2">
    <source>
        <dbReference type="EMBL" id="TDT72325.1"/>
    </source>
</evidence>
<feature type="transmembrane region" description="Helical" evidence="1">
    <location>
        <begin position="250"/>
        <end position="271"/>
    </location>
</feature>
<feature type="transmembrane region" description="Helical" evidence="1">
    <location>
        <begin position="166"/>
        <end position="188"/>
    </location>
</feature>
<gene>
    <name evidence="2" type="ORF">EV215_0125</name>
</gene>
<comment type="caution">
    <text evidence="2">The sequence shown here is derived from an EMBL/GenBank/DDBJ whole genome shotgun (WGS) entry which is preliminary data.</text>
</comment>
<reference evidence="2 3" key="1">
    <citation type="submission" date="2019-03" db="EMBL/GenBank/DDBJ databases">
        <title>Genomic Encyclopedia of Type Strains, Phase IV (KMG-IV): sequencing the most valuable type-strain genomes for metagenomic binning, comparative biology and taxonomic classification.</title>
        <authorList>
            <person name="Goeker M."/>
        </authorList>
    </citation>
    <scope>NUCLEOTIDE SEQUENCE [LARGE SCALE GENOMIC DNA]</scope>
    <source>
        <strain evidence="2 3">DSM 100055</strain>
    </source>
</reference>
<dbReference type="Proteomes" id="UP000294678">
    <property type="component" value="Unassembled WGS sequence"/>
</dbReference>
<organism evidence="2 3">
    <name type="scientific">Hypnocyclicus thermotrophus</name>
    <dbReference type="NCBI Taxonomy" id="1627895"/>
    <lineage>
        <taxon>Bacteria</taxon>
        <taxon>Fusobacteriati</taxon>
        <taxon>Fusobacteriota</taxon>
        <taxon>Fusobacteriia</taxon>
        <taxon>Fusobacteriales</taxon>
        <taxon>Fusobacteriaceae</taxon>
        <taxon>Hypnocyclicus</taxon>
    </lineage>
</organism>
<protein>
    <recommendedName>
        <fullName evidence="4">Nucleoside recognition protein</fullName>
    </recommendedName>
</protein>
<evidence type="ECO:0000313" key="3">
    <source>
        <dbReference type="Proteomes" id="UP000294678"/>
    </source>
</evidence>
<dbReference type="AlphaFoldDB" id="A0AA46I6C8"/>
<keyword evidence="1" id="KW-0472">Membrane</keyword>
<feature type="transmembrane region" description="Helical" evidence="1">
    <location>
        <begin position="277"/>
        <end position="300"/>
    </location>
</feature>
<dbReference type="RefSeq" id="WP_134111883.1">
    <property type="nucleotide sequence ID" value="NZ_SOBG01000001.1"/>
</dbReference>
<evidence type="ECO:0008006" key="4">
    <source>
        <dbReference type="Google" id="ProtNLM"/>
    </source>
</evidence>
<feature type="transmembrane region" description="Helical" evidence="1">
    <location>
        <begin position="85"/>
        <end position="106"/>
    </location>
</feature>
<feature type="transmembrane region" description="Helical" evidence="1">
    <location>
        <begin position="12"/>
        <end position="32"/>
    </location>
</feature>
<keyword evidence="1" id="KW-1133">Transmembrane helix</keyword>
<keyword evidence="3" id="KW-1185">Reference proteome</keyword>
<feature type="transmembrane region" description="Helical" evidence="1">
    <location>
        <begin position="220"/>
        <end position="238"/>
    </location>
</feature>
<feature type="transmembrane region" description="Helical" evidence="1">
    <location>
        <begin position="118"/>
        <end position="140"/>
    </location>
</feature>
<evidence type="ECO:0000256" key="1">
    <source>
        <dbReference type="SAM" id="Phobius"/>
    </source>
</evidence>
<proteinExistence type="predicted"/>
<name>A0AA46I6C8_9FUSO</name>
<keyword evidence="1" id="KW-0812">Transmembrane</keyword>
<sequence>MNIIFKNLKKSINLTITLFKILLPLSIFIKILQLTNSIDYILGLFLPIAKITGISTELATVWITAMLTNIYGGFITLSSFAKNNVFTVADITVLATMILLAHTMFLETAILKKAGGKSLYIVLLRVGSAILVGSVFNFIFKTFNILNYPANIIWKSKSVNFTINEFIFSQIKSFFYIFFIIFLILTMMDIFEKIGVLKLINKLLNPLLALLGISDKGININLIALVLGISYGGAILIEESSSGELSTRDITYSIIFISLCHAIIEDSLLMLTIGANFIWITIGRFFYTIVFLIIFNKIYLKIINFSSIIKKV</sequence>